<accession>A0A226M8N0</accession>
<evidence type="ECO:0000313" key="2">
    <source>
        <dbReference type="EMBL" id="OXB51631.1"/>
    </source>
</evidence>
<evidence type="ECO:0000256" key="1">
    <source>
        <dbReference type="SAM" id="MobiDB-lite"/>
    </source>
</evidence>
<feature type="non-terminal residue" evidence="2">
    <location>
        <position position="149"/>
    </location>
</feature>
<organism evidence="2 3">
    <name type="scientific">Callipepla squamata</name>
    <name type="common">Scaled quail</name>
    <dbReference type="NCBI Taxonomy" id="9009"/>
    <lineage>
        <taxon>Eukaryota</taxon>
        <taxon>Metazoa</taxon>
        <taxon>Chordata</taxon>
        <taxon>Craniata</taxon>
        <taxon>Vertebrata</taxon>
        <taxon>Euteleostomi</taxon>
        <taxon>Archelosauria</taxon>
        <taxon>Archosauria</taxon>
        <taxon>Dinosauria</taxon>
        <taxon>Saurischia</taxon>
        <taxon>Theropoda</taxon>
        <taxon>Coelurosauria</taxon>
        <taxon>Aves</taxon>
        <taxon>Neognathae</taxon>
        <taxon>Galloanserae</taxon>
        <taxon>Galliformes</taxon>
        <taxon>Odontophoridae</taxon>
        <taxon>Callipepla</taxon>
    </lineage>
</organism>
<dbReference type="OrthoDB" id="9442170at2759"/>
<feature type="non-terminal residue" evidence="2">
    <location>
        <position position="1"/>
    </location>
</feature>
<dbReference type="PANTHER" id="PTHR31545:SF5">
    <property type="entry name" value="SPEEDY PROTEIN A"/>
    <property type="match status" value="1"/>
</dbReference>
<comment type="caution">
    <text evidence="2">The sequence shown here is derived from an EMBL/GenBank/DDBJ whole genome shotgun (WGS) entry which is preliminary data.</text>
</comment>
<keyword evidence="3" id="KW-1185">Reference proteome</keyword>
<sequence>PLISAVKRGLRCLTASSAQEKAGPPTSEQARKQDASKKRSRKSPGHRGGRRGRRAFNVTFGHPEKPRFASEEREMTAFLKAFDDDHLLQDFLQMDRCCRVADKVMAVAPSHYIWQRERPACHSGARRRYTWVPPQPRGPGYPPLPCSIC</sequence>
<dbReference type="AlphaFoldDB" id="A0A226M8N0"/>
<dbReference type="Proteomes" id="UP000198323">
    <property type="component" value="Unassembled WGS sequence"/>
</dbReference>
<proteinExistence type="predicted"/>
<dbReference type="GO" id="GO:0019901">
    <property type="term" value="F:protein kinase binding"/>
    <property type="evidence" value="ECO:0007669"/>
    <property type="project" value="TreeGrafter"/>
</dbReference>
<feature type="compositionally biased region" description="Basic residues" evidence="1">
    <location>
        <begin position="38"/>
        <end position="54"/>
    </location>
</feature>
<dbReference type="STRING" id="9009.A0A226M8N0"/>
<dbReference type="PANTHER" id="PTHR31545">
    <property type="entry name" value="SEEDY PROTEIN A/C FAMILY MEMBER"/>
    <property type="match status" value="1"/>
</dbReference>
<feature type="region of interest" description="Disordered" evidence="1">
    <location>
        <begin position="14"/>
        <end position="55"/>
    </location>
</feature>
<dbReference type="EMBL" id="MCFN01010997">
    <property type="protein sequence ID" value="OXB51631.1"/>
    <property type="molecule type" value="Genomic_DNA"/>
</dbReference>
<protein>
    <submittedName>
        <fullName evidence="2">Uncharacterized protein</fullName>
    </submittedName>
</protein>
<dbReference type="InterPro" id="IPR052316">
    <property type="entry name" value="Speedy-Ringo_regulator"/>
</dbReference>
<gene>
    <name evidence="2" type="ORF">ASZ78_013350</name>
</gene>
<name>A0A226M8N0_CALSU</name>
<evidence type="ECO:0000313" key="3">
    <source>
        <dbReference type="Proteomes" id="UP000198323"/>
    </source>
</evidence>
<reference evidence="2 3" key="1">
    <citation type="submission" date="2016-07" db="EMBL/GenBank/DDBJ databases">
        <title>Disparate Historic Effective Population Sizes Predicted by Modern Levels of Genome Diversity for the Scaled Quail (Callipepla squamata) and the Northern Bobwhite (Colinus virginianus): Inferences from First and Second Generation Draft Genome Assemblies for Sympatric New World Quail.</title>
        <authorList>
            <person name="Oldeschulte D.L."/>
            <person name="Halley Y.A."/>
            <person name="Bhattarai E.K."/>
            <person name="Brashear W.A."/>
            <person name="Hill J."/>
            <person name="Metz R.P."/>
            <person name="Johnson C.D."/>
            <person name="Rollins D."/>
            <person name="Peterson M.J."/>
            <person name="Bickhart D.M."/>
            <person name="Decker J.E."/>
            <person name="Seabury C.M."/>
        </authorList>
    </citation>
    <scope>NUCLEOTIDE SEQUENCE [LARGE SCALE GENOMIC DNA]</scope>
    <source>
        <strain evidence="2 3">Texas</strain>
        <tissue evidence="2">Leg muscle</tissue>
    </source>
</reference>